<dbReference type="Pfam" id="PF00481">
    <property type="entry name" value="PP2C"/>
    <property type="match status" value="1"/>
</dbReference>
<dbReference type="GO" id="GO:0005739">
    <property type="term" value="C:mitochondrion"/>
    <property type="evidence" value="ECO:0007669"/>
    <property type="project" value="TreeGrafter"/>
</dbReference>
<dbReference type="PANTHER" id="PTHR13832:SF792">
    <property type="entry name" value="GM14286P"/>
    <property type="match status" value="1"/>
</dbReference>
<evidence type="ECO:0000259" key="3">
    <source>
        <dbReference type="PROSITE" id="PS51746"/>
    </source>
</evidence>
<reference evidence="4 5" key="1">
    <citation type="journal article" date="2019" name="Nat. Ecol. Evol.">
        <title>Megaphylogeny resolves global patterns of mushroom evolution.</title>
        <authorList>
            <person name="Varga T."/>
            <person name="Krizsan K."/>
            <person name="Foldi C."/>
            <person name="Dima B."/>
            <person name="Sanchez-Garcia M."/>
            <person name="Sanchez-Ramirez S."/>
            <person name="Szollosi G.J."/>
            <person name="Szarkandi J.G."/>
            <person name="Papp V."/>
            <person name="Albert L."/>
            <person name="Andreopoulos W."/>
            <person name="Angelini C."/>
            <person name="Antonin V."/>
            <person name="Barry K.W."/>
            <person name="Bougher N.L."/>
            <person name="Buchanan P."/>
            <person name="Buyck B."/>
            <person name="Bense V."/>
            <person name="Catcheside P."/>
            <person name="Chovatia M."/>
            <person name="Cooper J."/>
            <person name="Damon W."/>
            <person name="Desjardin D."/>
            <person name="Finy P."/>
            <person name="Geml J."/>
            <person name="Haridas S."/>
            <person name="Hughes K."/>
            <person name="Justo A."/>
            <person name="Karasinski D."/>
            <person name="Kautmanova I."/>
            <person name="Kiss B."/>
            <person name="Kocsube S."/>
            <person name="Kotiranta H."/>
            <person name="LaButti K.M."/>
            <person name="Lechner B.E."/>
            <person name="Liimatainen K."/>
            <person name="Lipzen A."/>
            <person name="Lukacs Z."/>
            <person name="Mihaltcheva S."/>
            <person name="Morgado L.N."/>
            <person name="Niskanen T."/>
            <person name="Noordeloos M.E."/>
            <person name="Ohm R.A."/>
            <person name="Ortiz-Santana B."/>
            <person name="Ovrebo C."/>
            <person name="Racz N."/>
            <person name="Riley R."/>
            <person name="Savchenko A."/>
            <person name="Shiryaev A."/>
            <person name="Soop K."/>
            <person name="Spirin V."/>
            <person name="Szebenyi C."/>
            <person name="Tomsovsky M."/>
            <person name="Tulloss R.E."/>
            <person name="Uehling J."/>
            <person name="Grigoriev I.V."/>
            <person name="Vagvolgyi C."/>
            <person name="Papp T."/>
            <person name="Martin F.M."/>
            <person name="Miettinen O."/>
            <person name="Hibbett D.S."/>
            <person name="Nagy L.G."/>
        </authorList>
    </citation>
    <scope>NUCLEOTIDE SEQUENCE [LARGE SCALE GENOMIC DNA]</scope>
    <source>
        <strain evidence="4 5">FP101781</strain>
    </source>
</reference>
<evidence type="ECO:0000256" key="2">
    <source>
        <dbReference type="SAM" id="SignalP"/>
    </source>
</evidence>
<dbReference type="SMART" id="SM00332">
    <property type="entry name" value="PP2Cc"/>
    <property type="match status" value="1"/>
</dbReference>
<dbReference type="InterPro" id="IPR001932">
    <property type="entry name" value="PPM-type_phosphatase-like_dom"/>
</dbReference>
<dbReference type="Proteomes" id="UP000298030">
    <property type="component" value="Unassembled WGS sequence"/>
</dbReference>
<feature type="compositionally biased region" description="Pro residues" evidence="1">
    <location>
        <begin position="413"/>
        <end position="428"/>
    </location>
</feature>
<organism evidence="4 5">
    <name type="scientific">Coprinellus micaceus</name>
    <name type="common">Glistening ink-cap mushroom</name>
    <name type="synonym">Coprinus micaceus</name>
    <dbReference type="NCBI Taxonomy" id="71717"/>
    <lineage>
        <taxon>Eukaryota</taxon>
        <taxon>Fungi</taxon>
        <taxon>Dikarya</taxon>
        <taxon>Basidiomycota</taxon>
        <taxon>Agaricomycotina</taxon>
        <taxon>Agaricomycetes</taxon>
        <taxon>Agaricomycetidae</taxon>
        <taxon>Agaricales</taxon>
        <taxon>Agaricineae</taxon>
        <taxon>Psathyrellaceae</taxon>
        <taxon>Coprinellus</taxon>
    </lineage>
</organism>
<dbReference type="GO" id="GO:0004741">
    <property type="term" value="F:[pyruvate dehydrogenase (acetyl-transferring)]-phosphatase activity"/>
    <property type="evidence" value="ECO:0007669"/>
    <property type="project" value="TreeGrafter"/>
</dbReference>
<feature type="chain" id="PRO_5021261491" description="PPM-type phosphatase domain-containing protein" evidence="2">
    <location>
        <begin position="22"/>
        <end position="669"/>
    </location>
</feature>
<dbReference type="AlphaFoldDB" id="A0A4Y7TM27"/>
<feature type="region of interest" description="Disordered" evidence="1">
    <location>
        <begin position="290"/>
        <end position="317"/>
    </location>
</feature>
<evidence type="ECO:0000313" key="4">
    <source>
        <dbReference type="EMBL" id="TEB35233.1"/>
    </source>
</evidence>
<sequence>MGAGAVAVGAGALLWLQPTHLFAVEDGQPGGDDAGTGEDDTGVALTRDGSGDGAEDEDGLNVSLDFSRDRLHRVLADYGIYQSSSTLYPAQEDKTGISMVSWAAYSHQPPHINVFTWLAGLPTHTLALSHIIGGQNPRELGDMLLDAISRAVTDAASSYDASQVFTSSPQSYSSDGEGGLSISYLEALNQEEAPTSTFTPDVVRPMVPQDEIARALKRGFIGTDYRMVYGIVERISQMSKQQKAGIDMTGDAVEITKAVSSISTALVGLYESDTKVLTLALAGDSRAVLGRPVRTASPEPTPDETPPDGTPLPSRRRSHYHTLYRPFTLTADQTPSNAEEVSRLQAAHPGQQLFFNDPTTPSTVPKRKSYLGLPVTRGFGAAALKWTVDFQRVLQDEFLGDELPDFFLDGALPGPPGISPPDLPPQGPHPVSSSAFPPLCRPPPPPNNAGSQLLTAEPEITSVRIQPGDFIVLASKGLFECLNSEEVIGLVGVWVEERRREREKGGSRVGRQGPVSVRAYKDATFMADDPVVELMPQMQKIDSLPYDDQIHVMKMVTEHGRPRQRRLVARTELPIISTSASDDPELARLSRKNDTLNSARKSFRYSLSWKMHNVPFVFSERDRENVAAHVLRNAVGGEREDFVRALSLMNREQVARFVDDIGLTVIFFD</sequence>
<protein>
    <recommendedName>
        <fullName evidence="3">PPM-type phosphatase domain-containing protein</fullName>
    </recommendedName>
</protein>
<accession>A0A4Y7TM27</accession>
<comment type="caution">
    <text evidence="4">The sequence shown here is derived from an EMBL/GenBank/DDBJ whole genome shotgun (WGS) entry which is preliminary data.</text>
</comment>
<dbReference type="STRING" id="71717.A0A4Y7TM27"/>
<gene>
    <name evidence="4" type="ORF">FA13DRAFT_1788809</name>
</gene>
<feature type="signal peptide" evidence="2">
    <location>
        <begin position="1"/>
        <end position="21"/>
    </location>
</feature>
<feature type="region of interest" description="Disordered" evidence="1">
    <location>
        <begin position="25"/>
        <end position="60"/>
    </location>
</feature>
<evidence type="ECO:0000313" key="5">
    <source>
        <dbReference type="Proteomes" id="UP000298030"/>
    </source>
</evidence>
<proteinExistence type="predicted"/>
<dbReference type="SUPFAM" id="SSF81606">
    <property type="entry name" value="PP2C-like"/>
    <property type="match status" value="1"/>
</dbReference>
<evidence type="ECO:0000256" key="1">
    <source>
        <dbReference type="SAM" id="MobiDB-lite"/>
    </source>
</evidence>
<dbReference type="PROSITE" id="PS51746">
    <property type="entry name" value="PPM_2"/>
    <property type="match status" value="1"/>
</dbReference>
<dbReference type="Gene3D" id="3.60.40.10">
    <property type="entry name" value="PPM-type phosphatase domain"/>
    <property type="match status" value="1"/>
</dbReference>
<dbReference type="InterPro" id="IPR015655">
    <property type="entry name" value="PP2C"/>
</dbReference>
<dbReference type="EMBL" id="QPFP01000008">
    <property type="protein sequence ID" value="TEB35233.1"/>
    <property type="molecule type" value="Genomic_DNA"/>
</dbReference>
<keyword evidence="2" id="KW-0732">Signal</keyword>
<feature type="region of interest" description="Disordered" evidence="1">
    <location>
        <begin position="410"/>
        <end position="452"/>
    </location>
</feature>
<dbReference type="OrthoDB" id="420076at2759"/>
<feature type="domain" description="PPM-type phosphatase" evidence="3">
    <location>
        <begin position="40"/>
        <end position="668"/>
    </location>
</feature>
<keyword evidence="5" id="KW-1185">Reference proteome</keyword>
<name>A0A4Y7TM27_COPMI</name>
<dbReference type="PANTHER" id="PTHR13832">
    <property type="entry name" value="PROTEIN PHOSPHATASE 2C"/>
    <property type="match status" value="1"/>
</dbReference>
<dbReference type="InterPro" id="IPR036457">
    <property type="entry name" value="PPM-type-like_dom_sf"/>
</dbReference>